<dbReference type="InterPro" id="IPR038763">
    <property type="entry name" value="DHH_sf"/>
</dbReference>
<dbReference type="GO" id="GO:0004309">
    <property type="term" value="F:exopolyphosphatase activity"/>
    <property type="evidence" value="ECO:0007669"/>
    <property type="project" value="TreeGrafter"/>
</dbReference>
<name>A0AAW2HXB9_9NEOP</name>
<protein>
    <recommendedName>
        <fullName evidence="2">DHHA2 domain-containing protein</fullName>
    </recommendedName>
</protein>
<comment type="caution">
    <text evidence="3">The sequence shown here is derived from an EMBL/GenBank/DDBJ whole genome shotgun (WGS) entry which is preliminary data.</text>
</comment>
<dbReference type="EMBL" id="JARGDH010000003">
    <property type="protein sequence ID" value="KAL0274427.1"/>
    <property type="molecule type" value="Genomic_DNA"/>
</dbReference>
<organism evidence="3">
    <name type="scientific">Menopon gallinae</name>
    <name type="common">poultry shaft louse</name>
    <dbReference type="NCBI Taxonomy" id="328185"/>
    <lineage>
        <taxon>Eukaryota</taxon>
        <taxon>Metazoa</taxon>
        <taxon>Ecdysozoa</taxon>
        <taxon>Arthropoda</taxon>
        <taxon>Hexapoda</taxon>
        <taxon>Insecta</taxon>
        <taxon>Pterygota</taxon>
        <taxon>Neoptera</taxon>
        <taxon>Paraneoptera</taxon>
        <taxon>Psocodea</taxon>
        <taxon>Troctomorpha</taxon>
        <taxon>Phthiraptera</taxon>
        <taxon>Amblycera</taxon>
        <taxon>Menoponidae</taxon>
        <taxon>Menopon</taxon>
    </lineage>
</organism>
<dbReference type="SMART" id="SM01131">
    <property type="entry name" value="DHHA2"/>
    <property type="match status" value="1"/>
</dbReference>
<dbReference type="PANTHER" id="PTHR12112">
    <property type="entry name" value="BNIP - RELATED"/>
    <property type="match status" value="1"/>
</dbReference>
<reference evidence="3" key="1">
    <citation type="journal article" date="2024" name="Gigascience">
        <title>Chromosome-level genome of the poultry shaft louse Menopon gallinae provides insight into the host-switching and adaptive evolution of parasitic lice.</title>
        <authorList>
            <person name="Xu Y."/>
            <person name="Ma L."/>
            <person name="Liu S."/>
            <person name="Liang Y."/>
            <person name="Liu Q."/>
            <person name="He Z."/>
            <person name="Tian L."/>
            <person name="Duan Y."/>
            <person name="Cai W."/>
            <person name="Li H."/>
            <person name="Song F."/>
        </authorList>
    </citation>
    <scope>NUCLEOTIDE SEQUENCE</scope>
    <source>
        <strain evidence="3">Cailab_2023a</strain>
    </source>
</reference>
<feature type="domain" description="DHHA2" evidence="2">
    <location>
        <begin position="234"/>
        <end position="375"/>
    </location>
</feature>
<dbReference type="Gene3D" id="3.10.310.20">
    <property type="entry name" value="DHHA2 domain"/>
    <property type="match status" value="1"/>
</dbReference>
<comment type="similarity">
    <text evidence="1">Belongs to the PPase class C family. Prune subfamily.</text>
</comment>
<proteinExistence type="inferred from homology"/>
<dbReference type="GO" id="GO:0005737">
    <property type="term" value="C:cytoplasm"/>
    <property type="evidence" value="ECO:0007669"/>
    <property type="project" value="InterPro"/>
</dbReference>
<sequence length="394" mass="44453">MNRFLQECQKIYHNLILDPSHYRRVRVVLGNESCDLDSAISALVYGYIIYHENKQKGVRNYEVLPLLNVAHDDFPLKTEVTFYLKLHGISLDWVPTRGSRISSSSKDQFSLSKLHKAGVLELTLVDHHVLPPSDHELMSSVIEIIDHRPQDSDWDWPNTDVTIKPVGSCCTLIAKKILERSPHLLTFQICHLLYGPILLDTVSFSPEAGRTTDLDKQVIGSLERKISVDRNRLFQDLIFAKTQVSGLTDSQILRKDLKMIGGIPIAGLPMLVEEFSKRSNMEQTLVNFLKAKSDHNLMLLMGLRISGEIIERDLAVVSTVPATGDRLVEALLKFDAPSLGLTEITNHNIRFLRLFKQSNIRMSRKQIAPIIQKVASLLKELTKCPGTKLSSIST</sequence>
<dbReference type="AlphaFoldDB" id="A0AAW2HXB9"/>
<evidence type="ECO:0000313" key="3">
    <source>
        <dbReference type="EMBL" id="KAL0274427.1"/>
    </source>
</evidence>
<gene>
    <name evidence="3" type="ORF">PYX00_006849</name>
</gene>
<dbReference type="SUPFAM" id="SSF64182">
    <property type="entry name" value="DHH phosphoesterases"/>
    <property type="match status" value="1"/>
</dbReference>
<accession>A0AAW2HXB9</accession>
<dbReference type="PANTHER" id="PTHR12112:SF39">
    <property type="entry name" value="EG:152A3.5 PROTEIN (FBGN0003116_PN PROTEIN)"/>
    <property type="match status" value="1"/>
</dbReference>
<dbReference type="InterPro" id="IPR038222">
    <property type="entry name" value="DHHA2_dom_sf"/>
</dbReference>
<evidence type="ECO:0000259" key="2">
    <source>
        <dbReference type="SMART" id="SM01131"/>
    </source>
</evidence>
<dbReference type="Gene3D" id="3.90.1640.10">
    <property type="entry name" value="inorganic pyrophosphatase (n-terminal core)"/>
    <property type="match status" value="1"/>
</dbReference>
<dbReference type="InterPro" id="IPR004097">
    <property type="entry name" value="DHHA2"/>
</dbReference>
<dbReference type="Pfam" id="PF02833">
    <property type="entry name" value="DHHA2"/>
    <property type="match status" value="1"/>
</dbReference>
<evidence type="ECO:0000256" key="1">
    <source>
        <dbReference type="ARBA" id="ARBA00010331"/>
    </source>
</evidence>